<protein>
    <submittedName>
        <fullName evidence="4">Polysaccharide biosynthesis protein</fullName>
    </submittedName>
</protein>
<evidence type="ECO:0000313" key="4">
    <source>
        <dbReference type="EMBL" id="EEX51179.1"/>
    </source>
</evidence>
<dbReference type="OrthoDB" id="9803111at2"/>
<dbReference type="Pfam" id="PF02719">
    <property type="entry name" value="Polysacc_synt_2"/>
    <property type="match status" value="1"/>
</dbReference>
<comment type="caution">
    <text evidence="4">The sequence shown here is derived from an EMBL/GenBank/DDBJ whole genome shotgun (WGS) entry which is preliminary data.</text>
</comment>
<reference evidence="4 5" key="1">
    <citation type="submission" date="2009-10" db="EMBL/GenBank/DDBJ databases">
        <authorList>
            <person name="Muzny D."/>
            <person name="Qin X."/>
            <person name="Deng J."/>
            <person name="Jiang H."/>
            <person name="Liu Y."/>
            <person name="Qu J."/>
            <person name="Song X.-Z."/>
            <person name="Zhang L."/>
            <person name="Thornton R."/>
            <person name="Coyle M."/>
            <person name="Francisco L."/>
            <person name="Jackson L."/>
            <person name="Javaid M."/>
            <person name="Korchina V."/>
            <person name="Kovar C."/>
            <person name="Mata R."/>
            <person name="Mathew T."/>
            <person name="Ngo R."/>
            <person name="Nguyen L."/>
            <person name="Nguyen N."/>
            <person name="Okwuonu G."/>
            <person name="Ongeri F."/>
            <person name="Pham C."/>
            <person name="Simmons D."/>
            <person name="Wilczek-Boney K."/>
            <person name="Hale W."/>
            <person name="Jakkamsetti A."/>
            <person name="Pham P."/>
            <person name="Ruth R."/>
            <person name="San Lucas F."/>
            <person name="Warren J."/>
            <person name="Zhang J."/>
            <person name="Zhao Z."/>
            <person name="Zhou C."/>
            <person name="Zhu D."/>
            <person name="Lee S."/>
            <person name="Bess C."/>
            <person name="Blankenburg K."/>
            <person name="Forbes L."/>
            <person name="Fu Q."/>
            <person name="Gubbala S."/>
            <person name="Hirani K."/>
            <person name="Jayaseelan J.C."/>
            <person name="Lara F."/>
            <person name="Munidasa M."/>
            <person name="Palculict T."/>
            <person name="Patil S."/>
            <person name="Pu L.-L."/>
            <person name="Saada N."/>
            <person name="Tang L."/>
            <person name="Weissenberger G."/>
            <person name="Zhu Y."/>
            <person name="Hemphill L."/>
            <person name="Shang Y."/>
            <person name="Youmans B."/>
            <person name="Ayvaz T."/>
            <person name="Ross M."/>
            <person name="Santibanez J."/>
            <person name="Aqrawi P."/>
            <person name="Gross S."/>
            <person name="Joshi V."/>
            <person name="Fowler G."/>
            <person name="Nazareth L."/>
            <person name="Reid J."/>
            <person name="Worley K."/>
            <person name="Petrosino J."/>
            <person name="Highlander S."/>
            <person name="Gibbs R."/>
        </authorList>
    </citation>
    <scope>NUCLEOTIDE SEQUENCE [LARGE SCALE GENOMIC DNA]</scope>
    <source>
        <strain evidence="4 5">ATCC 43325</strain>
    </source>
</reference>
<dbReference type="PANTHER" id="PTHR43318:SF1">
    <property type="entry name" value="POLYSACCHARIDE BIOSYNTHESIS PROTEIN EPSC-RELATED"/>
    <property type="match status" value="1"/>
</dbReference>
<dbReference type="AlphaFoldDB" id="C9PMZ5"/>
<evidence type="ECO:0000256" key="2">
    <source>
        <dbReference type="SAM" id="Phobius"/>
    </source>
</evidence>
<dbReference type="STRING" id="667128.HMPREF0621_0369"/>
<feature type="transmembrane region" description="Helical" evidence="2">
    <location>
        <begin position="18"/>
        <end position="39"/>
    </location>
</feature>
<evidence type="ECO:0000313" key="5">
    <source>
        <dbReference type="Proteomes" id="UP000005519"/>
    </source>
</evidence>
<gene>
    <name evidence="4" type="primary">pglD</name>
    <name evidence="4" type="ORF">HMPREF0621_0369</name>
</gene>
<feature type="transmembrane region" description="Helical" evidence="2">
    <location>
        <begin position="51"/>
        <end position="73"/>
    </location>
</feature>
<organism evidence="4 5">
    <name type="scientific">Pasteurella dagmatis ATCC 43325</name>
    <dbReference type="NCBI Taxonomy" id="667128"/>
    <lineage>
        <taxon>Bacteria</taxon>
        <taxon>Pseudomonadati</taxon>
        <taxon>Pseudomonadota</taxon>
        <taxon>Gammaproteobacteria</taxon>
        <taxon>Pasteurellales</taxon>
        <taxon>Pasteurellaceae</taxon>
        <taxon>Pasteurella</taxon>
    </lineage>
</organism>
<feature type="transmembrane region" description="Helical" evidence="2">
    <location>
        <begin position="80"/>
        <end position="101"/>
    </location>
</feature>
<feature type="domain" description="Polysaccharide biosynthesis protein CapD-like" evidence="3">
    <location>
        <begin position="283"/>
        <end position="585"/>
    </location>
</feature>
<dbReference type="Pfam" id="PF13727">
    <property type="entry name" value="CoA_binding_3"/>
    <property type="match status" value="1"/>
</dbReference>
<evidence type="ECO:0000259" key="3">
    <source>
        <dbReference type="Pfam" id="PF02719"/>
    </source>
</evidence>
<sequence>MTAFITRLTLLSKTNKKIFLLVLDFFAFPIIIWLCYLLRFWSADVPTRLPFLFGISLLSVGILLLFGIYNFIIRSFTEALILKLGFATVMTVFNLYLLSFISEEILPRSIPLMYGFLMFTWIWVSRGAIRFIVKSQLATKATNKRIVVYGAGAAGQQIISALSRSFEYTPVFFIDDNKQLWGRTLDGFKVYPFEKAITLLKKNEIDEILIALPSVSRERRREIIRQLDKSNCKIKELPNLKKLVNGEVKISDIQDISIEDLLGRDPVPPIEELLNKNIKNKNVMVTGAGGSIGSELCRQIILNNPKKLVLFELCEYALYSIHMDLLQIQKENNVNVELIPLLGSVQDLDLLMKTMQTFNIQTVYHAAAYKHVPLVEYNIIPGIYNNIFGTYNTAKAAIQNNVESFVLISTDKAVRPTNIMGTTKRIAELCLQAFAHLQGEQFNNVTHNTLFCMVRFGNVLGSSGSVIPLFKDQIKEGGPITVTDKRITRYFMTIPEAAQLVIQAGAMAKGGDVFILDMGEPVKIVDLAKKLITLSGLSIKNSNNPNGDIEIKFTGLRPGEKLYEELLIGEENVNKTIHPRILTAQENFLSFTELSSLLDELELACKQSDYEKINEILLKAPTGYKPVSKLSDLIHTEQTKIHA</sequence>
<keyword evidence="5" id="KW-1185">Reference proteome</keyword>
<keyword evidence="2" id="KW-0472">Membrane</keyword>
<dbReference type="SUPFAM" id="SSF51735">
    <property type="entry name" value="NAD(P)-binding Rossmann-fold domains"/>
    <property type="match status" value="1"/>
</dbReference>
<keyword evidence="2" id="KW-1133">Transmembrane helix</keyword>
<dbReference type="CDD" id="cd05237">
    <property type="entry name" value="UDP_invert_4-6DH_SDR_e"/>
    <property type="match status" value="1"/>
</dbReference>
<dbReference type="InterPro" id="IPR029063">
    <property type="entry name" value="SAM-dependent_MTases_sf"/>
</dbReference>
<dbReference type="RefSeq" id="WP_005765510.1">
    <property type="nucleotide sequence ID" value="NZ_GG704815.1"/>
</dbReference>
<evidence type="ECO:0000256" key="1">
    <source>
        <dbReference type="ARBA" id="ARBA00007430"/>
    </source>
</evidence>
<dbReference type="PANTHER" id="PTHR43318">
    <property type="entry name" value="UDP-N-ACETYLGLUCOSAMINE 4,6-DEHYDRATASE"/>
    <property type="match status" value="1"/>
</dbReference>
<dbReference type="InterPro" id="IPR051203">
    <property type="entry name" value="Polysaccharide_Synthase-Rel"/>
</dbReference>
<dbReference type="Gene3D" id="3.40.50.720">
    <property type="entry name" value="NAD(P)-binding Rossmann-like Domain"/>
    <property type="match status" value="2"/>
</dbReference>
<comment type="similarity">
    <text evidence="1">Belongs to the polysaccharide synthase family.</text>
</comment>
<keyword evidence="2" id="KW-0812">Transmembrane</keyword>
<dbReference type="InterPro" id="IPR003869">
    <property type="entry name" value="Polysac_CapD-like"/>
</dbReference>
<proteinExistence type="inferred from homology"/>
<dbReference type="EMBL" id="ACZR01000002">
    <property type="protein sequence ID" value="EEX51179.1"/>
    <property type="molecule type" value="Genomic_DNA"/>
</dbReference>
<feature type="transmembrane region" description="Helical" evidence="2">
    <location>
        <begin position="113"/>
        <end position="133"/>
    </location>
</feature>
<dbReference type="HOGENOM" id="CLU_013560_6_0_6"/>
<dbReference type="InterPro" id="IPR036291">
    <property type="entry name" value="NAD(P)-bd_dom_sf"/>
</dbReference>
<name>C9PMZ5_9PAST</name>
<dbReference type="Proteomes" id="UP000005519">
    <property type="component" value="Unassembled WGS sequence"/>
</dbReference>
<accession>C9PMZ5</accession>
<dbReference type="SUPFAM" id="SSF53335">
    <property type="entry name" value="S-adenosyl-L-methionine-dependent methyltransferases"/>
    <property type="match status" value="1"/>
</dbReference>